<evidence type="ECO:0000256" key="2">
    <source>
        <dbReference type="ARBA" id="ARBA00013093"/>
    </source>
</evidence>
<comment type="similarity">
    <text evidence="7">Belongs to the inositol monophosphatase superfamily. FBPase class 4 family.</text>
</comment>
<dbReference type="CDD" id="cd01637">
    <property type="entry name" value="IMPase_like"/>
    <property type="match status" value="1"/>
</dbReference>
<proteinExistence type="inferred from homology"/>
<feature type="binding site" evidence="8">
    <location>
        <position position="92"/>
    </location>
    <ligand>
        <name>Mg(2+)</name>
        <dbReference type="ChEBI" id="CHEBI:18420"/>
        <label>1</label>
        <note>catalytic</note>
    </ligand>
</feature>
<dbReference type="PROSITE" id="PS00629">
    <property type="entry name" value="IMP_1"/>
    <property type="match status" value="1"/>
</dbReference>
<dbReference type="Pfam" id="PF00459">
    <property type="entry name" value="Inositol_P"/>
    <property type="match status" value="1"/>
</dbReference>
<comment type="catalytic activity">
    <reaction evidence="1">
        <text>beta-D-fructose 1,6-bisphosphate + H2O = beta-D-fructose 6-phosphate + phosphate</text>
        <dbReference type="Rhea" id="RHEA:11064"/>
        <dbReference type="ChEBI" id="CHEBI:15377"/>
        <dbReference type="ChEBI" id="CHEBI:32966"/>
        <dbReference type="ChEBI" id="CHEBI:43474"/>
        <dbReference type="ChEBI" id="CHEBI:57634"/>
        <dbReference type="EC" id="3.1.3.11"/>
    </reaction>
</comment>
<dbReference type="RefSeq" id="WP_267647042.1">
    <property type="nucleotide sequence ID" value="NZ_JANHGR010000001.1"/>
</dbReference>
<sequence>MHEHGSTGRAALARRAAVAGGEVAAEFFRTGVAVETKNGKTDVVTEADRAAQREVEEVIHEEHREEPVVGEEGDALKSVPERGPAWVVDPIDGTNSYVRELPTWATAVACVEDGEPVAACNALPALGDVYTADGEAAYRNGAEITVSSVDDPERAAVVPTVWWEQDRRDEYARACGAIVRRFADLRRPGSAQAALAMLAAGSVEGVVTNVDTKPWDTIAGVHLVRRAGGTVTDLRGQPWHHGARGLVASNGALHEDVLAAAREIDD</sequence>
<evidence type="ECO:0000256" key="7">
    <source>
        <dbReference type="ARBA" id="ARBA00038103"/>
    </source>
</evidence>
<dbReference type="Proteomes" id="UP001597139">
    <property type="component" value="Unassembled WGS sequence"/>
</dbReference>
<evidence type="ECO:0000256" key="1">
    <source>
        <dbReference type="ARBA" id="ARBA00001273"/>
    </source>
</evidence>
<evidence type="ECO:0000256" key="8">
    <source>
        <dbReference type="PIRSR" id="PIRSR600760-2"/>
    </source>
</evidence>
<keyword evidence="6" id="KW-0119">Carbohydrate metabolism</keyword>
<dbReference type="PRINTS" id="PR00377">
    <property type="entry name" value="IMPHPHTASES"/>
</dbReference>
<feature type="binding site" evidence="8">
    <location>
        <position position="89"/>
    </location>
    <ligand>
        <name>Mg(2+)</name>
        <dbReference type="ChEBI" id="CHEBI:18420"/>
        <label>1</label>
        <note>catalytic</note>
    </ligand>
</feature>
<reference evidence="9 10" key="1">
    <citation type="journal article" date="2019" name="Int. J. Syst. Evol. Microbiol.">
        <title>The Global Catalogue of Microorganisms (GCM) 10K type strain sequencing project: providing services to taxonomists for standard genome sequencing and annotation.</title>
        <authorList>
            <consortium name="The Broad Institute Genomics Platform"/>
            <consortium name="The Broad Institute Genome Sequencing Center for Infectious Disease"/>
            <person name="Wu L."/>
            <person name="Ma J."/>
        </authorList>
    </citation>
    <scope>NUCLEOTIDE SEQUENCE [LARGE SCALE GENOMIC DNA]</scope>
    <source>
        <strain evidence="9 10">CGMCC 1.12859</strain>
    </source>
</reference>
<organism evidence="9 10">
    <name type="scientific">Halolamina litorea</name>
    <dbReference type="NCBI Taxonomy" id="1515593"/>
    <lineage>
        <taxon>Archaea</taxon>
        <taxon>Methanobacteriati</taxon>
        <taxon>Methanobacteriota</taxon>
        <taxon>Stenosarchaea group</taxon>
        <taxon>Halobacteria</taxon>
        <taxon>Halobacteriales</taxon>
        <taxon>Haloferacaceae</taxon>
    </lineage>
</organism>
<feature type="binding site" evidence="8">
    <location>
        <position position="71"/>
    </location>
    <ligand>
        <name>Mg(2+)</name>
        <dbReference type="ChEBI" id="CHEBI:18420"/>
        <label>1</label>
        <note>catalytic</note>
    </ligand>
</feature>
<dbReference type="InterPro" id="IPR020583">
    <property type="entry name" value="Inositol_monoP_metal-BS"/>
</dbReference>
<keyword evidence="4" id="KW-0378">Hydrolase</keyword>
<keyword evidence="5 8" id="KW-0460">Magnesium</keyword>
<accession>A0ABD6BSU9</accession>
<dbReference type="InterPro" id="IPR000760">
    <property type="entry name" value="Inositol_monophosphatase-like"/>
</dbReference>
<protein>
    <recommendedName>
        <fullName evidence="2">fructose-bisphosphatase</fullName>
        <ecNumber evidence="2">3.1.3.11</ecNumber>
    </recommendedName>
</protein>
<dbReference type="PANTHER" id="PTHR20854">
    <property type="entry name" value="INOSITOL MONOPHOSPHATASE"/>
    <property type="match status" value="1"/>
</dbReference>
<dbReference type="EMBL" id="JBHUCZ010000009">
    <property type="protein sequence ID" value="MFD1567791.1"/>
    <property type="molecule type" value="Genomic_DNA"/>
</dbReference>
<dbReference type="Gene3D" id="3.30.540.10">
    <property type="entry name" value="Fructose-1,6-Bisphosphatase, subunit A, domain 1"/>
    <property type="match status" value="1"/>
</dbReference>
<evidence type="ECO:0000313" key="10">
    <source>
        <dbReference type="Proteomes" id="UP001597139"/>
    </source>
</evidence>
<evidence type="ECO:0000256" key="3">
    <source>
        <dbReference type="ARBA" id="ARBA00022723"/>
    </source>
</evidence>
<keyword evidence="10" id="KW-1185">Reference proteome</keyword>
<evidence type="ECO:0000256" key="6">
    <source>
        <dbReference type="ARBA" id="ARBA00023277"/>
    </source>
</evidence>
<dbReference type="GO" id="GO:0046872">
    <property type="term" value="F:metal ion binding"/>
    <property type="evidence" value="ECO:0007669"/>
    <property type="project" value="UniProtKB-KW"/>
</dbReference>
<feature type="binding site" evidence="8">
    <location>
        <position position="91"/>
    </location>
    <ligand>
        <name>Mg(2+)</name>
        <dbReference type="ChEBI" id="CHEBI:18420"/>
        <label>1</label>
        <note>catalytic</note>
    </ligand>
</feature>
<keyword evidence="3 8" id="KW-0479">Metal-binding</keyword>
<gene>
    <name evidence="9" type="ORF">ACFSAU_09825</name>
</gene>
<comment type="cofactor">
    <cofactor evidence="8">
        <name>Mg(2+)</name>
        <dbReference type="ChEBI" id="CHEBI:18420"/>
    </cofactor>
</comment>
<name>A0ABD6BSU9_9EURY</name>
<dbReference type="SUPFAM" id="SSF56655">
    <property type="entry name" value="Carbohydrate phosphatase"/>
    <property type="match status" value="1"/>
</dbReference>
<evidence type="ECO:0000256" key="4">
    <source>
        <dbReference type="ARBA" id="ARBA00022801"/>
    </source>
</evidence>
<dbReference type="Gene3D" id="3.40.190.80">
    <property type="match status" value="1"/>
</dbReference>
<comment type="caution">
    <text evidence="9">The sequence shown here is derived from an EMBL/GenBank/DDBJ whole genome shotgun (WGS) entry which is preliminary data.</text>
</comment>
<evidence type="ECO:0000256" key="5">
    <source>
        <dbReference type="ARBA" id="ARBA00022842"/>
    </source>
</evidence>
<dbReference type="GO" id="GO:0042132">
    <property type="term" value="F:fructose 1,6-bisphosphate 1-phosphatase activity"/>
    <property type="evidence" value="ECO:0007669"/>
    <property type="project" value="UniProtKB-EC"/>
</dbReference>
<dbReference type="AlphaFoldDB" id="A0ABD6BSU9"/>
<feature type="binding site" evidence="8">
    <location>
        <position position="216"/>
    </location>
    <ligand>
        <name>Mg(2+)</name>
        <dbReference type="ChEBI" id="CHEBI:18420"/>
        <label>1</label>
        <note>catalytic</note>
    </ligand>
</feature>
<evidence type="ECO:0000313" key="9">
    <source>
        <dbReference type="EMBL" id="MFD1567791.1"/>
    </source>
</evidence>
<dbReference type="EC" id="3.1.3.11" evidence="2"/>
<dbReference type="PANTHER" id="PTHR20854:SF4">
    <property type="entry name" value="INOSITOL-1-MONOPHOSPHATASE-RELATED"/>
    <property type="match status" value="1"/>
</dbReference>